<keyword evidence="9" id="KW-0472">Membrane</keyword>
<keyword evidence="6" id="KW-0067">ATP-binding</keyword>
<keyword evidence="3" id="KW-1003">Cell membrane</keyword>
<reference evidence="12" key="1">
    <citation type="journal article" date="2012" name="Stand. Genomic Sci.">
        <title>Genome sequence of the Antarctic rhodopsins-containing flavobacterium Gillisia limnaea type strain (R-8282(T)).</title>
        <authorList>
            <person name="Riedel T."/>
            <person name="Held B."/>
            <person name="Nolan M."/>
            <person name="Lucas S."/>
            <person name="Lapidus A."/>
            <person name="Tice H."/>
            <person name="Del Rio T.G."/>
            <person name="Cheng J.F."/>
            <person name="Han C."/>
            <person name="Tapia R."/>
            <person name="Goodwin L.A."/>
            <person name="Pitluck S."/>
            <person name="Liolios K."/>
            <person name="Mavromatis K."/>
            <person name="Pagani I."/>
            <person name="Ivanova N."/>
            <person name="Mikhailova N."/>
            <person name="Pati A."/>
            <person name="Chen A."/>
            <person name="Palaniappan K."/>
            <person name="Land M."/>
            <person name="Rohde M."/>
            <person name="Tindall B.J."/>
            <person name="Detter J.C."/>
            <person name="Goker M."/>
            <person name="Bristow J."/>
            <person name="Eisen J.A."/>
            <person name="Markowitz V."/>
            <person name="Hugenholtz P."/>
            <person name="Kyrpides N.C."/>
            <person name="Klenk H.P."/>
            <person name="Woyke T."/>
        </authorList>
    </citation>
    <scope>NUCLEOTIDE SEQUENCE [LARGE SCALE GENOMIC DNA]</scope>
    <source>
        <strain evidence="12">DSM 15749 / LMG 21470 / R-8282</strain>
    </source>
</reference>
<organism evidence="11 12">
    <name type="scientific">Gillisia limnaea (strain DSM 15749 / LMG 21470 / R-8282)</name>
    <dbReference type="NCBI Taxonomy" id="865937"/>
    <lineage>
        <taxon>Bacteria</taxon>
        <taxon>Pseudomonadati</taxon>
        <taxon>Bacteroidota</taxon>
        <taxon>Flavobacteriia</taxon>
        <taxon>Flavobacteriales</taxon>
        <taxon>Flavobacteriaceae</taxon>
        <taxon>Gillisia</taxon>
    </lineage>
</organism>
<dbReference type="EMBL" id="JH594606">
    <property type="protein sequence ID" value="EHQ04123.1"/>
    <property type="molecule type" value="Genomic_DNA"/>
</dbReference>
<dbReference type="Proteomes" id="UP000003844">
    <property type="component" value="Unassembled WGS sequence"/>
</dbReference>
<dbReference type="SMART" id="SM00382">
    <property type="entry name" value="AAA"/>
    <property type="match status" value="1"/>
</dbReference>
<dbReference type="AlphaFoldDB" id="H2BWV0"/>
<evidence type="ECO:0000313" key="12">
    <source>
        <dbReference type="Proteomes" id="UP000003844"/>
    </source>
</evidence>
<dbReference type="GO" id="GO:0005524">
    <property type="term" value="F:ATP binding"/>
    <property type="evidence" value="ECO:0007669"/>
    <property type="project" value="UniProtKB-KW"/>
</dbReference>
<evidence type="ECO:0000259" key="10">
    <source>
        <dbReference type="PROSITE" id="PS50893"/>
    </source>
</evidence>
<evidence type="ECO:0000256" key="5">
    <source>
        <dbReference type="ARBA" id="ARBA00022741"/>
    </source>
</evidence>
<accession>H2BWV0</accession>
<sequence>MFILIIKTSNSNIILATDNLHIGYRSKKVETLIASNISIEIGEGELVALVGINGVGKSTLLRSLSGVQELLKGDIRIKGKPLRSLSSEKLSELISIVLTEQPISKNLSVFELIALGRQPYTNWIGTLTSKDLKYIQNALKLVDIENLQHKKCYELSDGQLQKVLIARAIAQDTPLVILDEPTTHLDIYHQAYILKLLKKLTVQTKKSILFATHEINLALQLCDRIILMEQNKVSIGTPKQLIEEDVFSKMFPSDLIFFDKISQSFKIKT</sequence>
<evidence type="ECO:0000256" key="7">
    <source>
        <dbReference type="ARBA" id="ARBA00023004"/>
    </source>
</evidence>
<keyword evidence="8" id="KW-0406">Ion transport</keyword>
<keyword evidence="12" id="KW-1185">Reference proteome</keyword>
<keyword evidence="7" id="KW-0408">Iron</keyword>
<dbReference type="STRING" id="865937.Gilli_3526"/>
<dbReference type="InterPro" id="IPR051535">
    <property type="entry name" value="Siderophore_ABC-ATPase"/>
</dbReference>
<comment type="subcellular location">
    <subcellularLocation>
        <location evidence="1">Cell membrane</location>
        <topology evidence="1">Peripheral membrane protein</topology>
    </subcellularLocation>
</comment>
<dbReference type="HOGENOM" id="CLU_000604_1_11_10"/>
<dbReference type="GO" id="GO:0005886">
    <property type="term" value="C:plasma membrane"/>
    <property type="evidence" value="ECO:0007669"/>
    <property type="project" value="UniProtKB-SubCell"/>
</dbReference>
<dbReference type="eggNOG" id="COG1120">
    <property type="taxonomic scope" value="Bacteria"/>
</dbReference>
<evidence type="ECO:0000256" key="9">
    <source>
        <dbReference type="ARBA" id="ARBA00023136"/>
    </source>
</evidence>
<dbReference type="InterPro" id="IPR003439">
    <property type="entry name" value="ABC_transporter-like_ATP-bd"/>
</dbReference>
<evidence type="ECO:0000256" key="8">
    <source>
        <dbReference type="ARBA" id="ARBA00023065"/>
    </source>
</evidence>
<dbReference type="FunFam" id="3.40.50.300:FF:000134">
    <property type="entry name" value="Iron-enterobactin ABC transporter ATP-binding protein"/>
    <property type="match status" value="1"/>
</dbReference>
<dbReference type="SUPFAM" id="SSF52540">
    <property type="entry name" value="P-loop containing nucleoside triphosphate hydrolases"/>
    <property type="match status" value="1"/>
</dbReference>
<evidence type="ECO:0000256" key="3">
    <source>
        <dbReference type="ARBA" id="ARBA00022475"/>
    </source>
</evidence>
<dbReference type="GO" id="GO:0016887">
    <property type="term" value="F:ATP hydrolysis activity"/>
    <property type="evidence" value="ECO:0007669"/>
    <property type="project" value="InterPro"/>
</dbReference>
<dbReference type="Pfam" id="PF00005">
    <property type="entry name" value="ABC_tran"/>
    <property type="match status" value="1"/>
</dbReference>
<proteinExistence type="predicted"/>
<feature type="domain" description="ABC transporter" evidence="10">
    <location>
        <begin position="15"/>
        <end position="255"/>
    </location>
</feature>
<dbReference type="PROSITE" id="PS50893">
    <property type="entry name" value="ABC_TRANSPORTER_2"/>
    <property type="match status" value="1"/>
</dbReference>
<evidence type="ECO:0000256" key="2">
    <source>
        <dbReference type="ARBA" id="ARBA00022448"/>
    </source>
</evidence>
<keyword evidence="4" id="KW-0410">Iron transport</keyword>
<name>H2BWV0_GILLR</name>
<keyword evidence="2" id="KW-0813">Transport</keyword>
<evidence type="ECO:0000313" key="11">
    <source>
        <dbReference type="EMBL" id="EHQ04123.1"/>
    </source>
</evidence>
<keyword evidence="5" id="KW-0547">Nucleotide-binding</keyword>
<evidence type="ECO:0000256" key="4">
    <source>
        <dbReference type="ARBA" id="ARBA00022496"/>
    </source>
</evidence>
<dbReference type="PANTHER" id="PTHR42771:SF2">
    <property type="entry name" value="IRON(3+)-HYDROXAMATE IMPORT ATP-BINDING PROTEIN FHUC"/>
    <property type="match status" value="1"/>
</dbReference>
<dbReference type="InterPro" id="IPR003593">
    <property type="entry name" value="AAA+_ATPase"/>
</dbReference>
<evidence type="ECO:0000256" key="6">
    <source>
        <dbReference type="ARBA" id="ARBA00022840"/>
    </source>
</evidence>
<dbReference type="InterPro" id="IPR027417">
    <property type="entry name" value="P-loop_NTPase"/>
</dbReference>
<dbReference type="Gene3D" id="3.40.50.300">
    <property type="entry name" value="P-loop containing nucleotide triphosphate hydrolases"/>
    <property type="match status" value="1"/>
</dbReference>
<dbReference type="PANTHER" id="PTHR42771">
    <property type="entry name" value="IRON(3+)-HYDROXAMATE IMPORT ATP-BINDING PROTEIN FHUC"/>
    <property type="match status" value="1"/>
</dbReference>
<gene>
    <name evidence="11" type="ORF">Gilli_3526</name>
</gene>
<protein>
    <submittedName>
        <fullName evidence="11">ABC transporter related protein</fullName>
    </submittedName>
</protein>
<dbReference type="CDD" id="cd03214">
    <property type="entry name" value="ABC_Iron-Siderophores_B12_Hemin"/>
    <property type="match status" value="1"/>
</dbReference>
<evidence type="ECO:0000256" key="1">
    <source>
        <dbReference type="ARBA" id="ARBA00004202"/>
    </source>
</evidence>
<dbReference type="GO" id="GO:0006826">
    <property type="term" value="P:iron ion transport"/>
    <property type="evidence" value="ECO:0007669"/>
    <property type="project" value="UniProtKB-KW"/>
</dbReference>